<evidence type="ECO:0000313" key="2">
    <source>
        <dbReference type="EMBL" id="TBU58551.1"/>
    </source>
</evidence>
<evidence type="ECO:0000259" key="1">
    <source>
        <dbReference type="Pfam" id="PF12937"/>
    </source>
</evidence>
<reference evidence="2 3" key="1">
    <citation type="submission" date="2019-01" db="EMBL/GenBank/DDBJ databases">
        <title>Draft genome sequences of three monokaryotic isolates of the white-rot basidiomycete fungus Dichomitus squalens.</title>
        <authorList>
            <consortium name="DOE Joint Genome Institute"/>
            <person name="Lopez S.C."/>
            <person name="Andreopoulos B."/>
            <person name="Pangilinan J."/>
            <person name="Lipzen A."/>
            <person name="Riley R."/>
            <person name="Ahrendt S."/>
            <person name="Ng V."/>
            <person name="Barry K."/>
            <person name="Daum C."/>
            <person name="Grigoriev I.V."/>
            <person name="Hilden K.S."/>
            <person name="Makela M.R."/>
            <person name="de Vries R.P."/>
        </authorList>
    </citation>
    <scope>NUCLEOTIDE SEQUENCE [LARGE SCALE GENOMIC DNA]</scope>
    <source>
        <strain evidence="2 3">CBS 464.89</strain>
    </source>
</reference>
<dbReference type="Proteomes" id="UP000292082">
    <property type="component" value="Unassembled WGS sequence"/>
</dbReference>
<protein>
    <recommendedName>
        <fullName evidence="1">F-box domain-containing protein</fullName>
    </recommendedName>
</protein>
<keyword evidence="3" id="KW-1185">Reference proteome</keyword>
<organism evidence="2 3">
    <name type="scientific">Dichomitus squalens</name>
    <dbReference type="NCBI Taxonomy" id="114155"/>
    <lineage>
        <taxon>Eukaryota</taxon>
        <taxon>Fungi</taxon>
        <taxon>Dikarya</taxon>
        <taxon>Basidiomycota</taxon>
        <taxon>Agaricomycotina</taxon>
        <taxon>Agaricomycetes</taxon>
        <taxon>Polyporales</taxon>
        <taxon>Polyporaceae</taxon>
        <taxon>Dichomitus</taxon>
    </lineage>
</organism>
<dbReference type="EMBL" id="ML145123">
    <property type="protein sequence ID" value="TBU58551.1"/>
    <property type="molecule type" value="Genomic_DNA"/>
</dbReference>
<dbReference type="AlphaFoldDB" id="A0A4Q9PVG5"/>
<gene>
    <name evidence="2" type="ORF">BD310DRAFT_977262</name>
</gene>
<dbReference type="Pfam" id="PF12937">
    <property type="entry name" value="F-box-like"/>
    <property type="match status" value="1"/>
</dbReference>
<accession>A0A4Q9PVG5</accession>
<name>A0A4Q9PVG5_9APHY</name>
<proteinExistence type="predicted"/>
<dbReference type="InterPro" id="IPR001810">
    <property type="entry name" value="F-box_dom"/>
</dbReference>
<evidence type="ECO:0000313" key="3">
    <source>
        <dbReference type="Proteomes" id="UP000292082"/>
    </source>
</evidence>
<sequence>MATLFEHGDIPCTHQKWYIDEILRNILDHISFECDGTLASCARTSRALSELALDALWRKISGLVPLCSLSLPSFSEEGKEGDAGPTFLQFSHVAQYLPFLSLTLRRVTFYVQAASPSPWTGTLTQERHDLLGILDVCSPCVEELSLEGVDFQASARLAAPVIFNHLRVLHLGSVFTSMSNILIHCSKMPRLASLSIILRRSADSDDVRLQRGDERHGMPTLSVLEVLRAAGAPLEILHAVDSPMLHTVSLSVSVPDHDTDGWTRCASVLSARFSTSLRTLHAECVQSGIVVPDRALPFAQYIKPLLTVRQLRECAIIIEDLAGVALTNEHLDTMACSWSFLTILEVAFRGGRTAVPRPTITSLLAFAYRCPGITKS</sequence>
<feature type="domain" description="F-box" evidence="1">
    <location>
        <begin position="20"/>
        <end position="60"/>
    </location>
</feature>